<reference evidence="2" key="1">
    <citation type="submission" date="2021-01" db="EMBL/GenBank/DDBJ databases">
        <title>Whole genome shotgun sequence of Rhizocola hellebori NBRC 109834.</title>
        <authorList>
            <person name="Komaki H."/>
            <person name="Tamura T."/>
        </authorList>
    </citation>
    <scope>NUCLEOTIDE SEQUENCE</scope>
    <source>
        <strain evidence="2">NBRC 109834</strain>
    </source>
</reference>
<keyword evidence="1" id="KW-0812">Transmembrane</keyword>
<dbReference type="Proteomes" id="UP000612899">
    <property type="component" value="Unassembled WGS sequence"/>
</dbReference>
<accession>A0A8J3QCD2</accession>
<gene>
    <name evidence="2" type="ORF">Rhe02_50920</name>
</gene>
<evidence type="ECO:0000313" key="3">
    <source>
        <dbReference type="Proteomes" id="UP000612899"/>
    </source>
</evidence>
<organism evidence="2 3">
    <name type="scientific">Rhizocola hellebori</name>
    <dbReference type="NCBI Taxonomy" id="1392758"/>
    <lineage>
        <taxon>Bacteria</taxon>
        <taxon>Bacillati</taxon>
        <taxon>Actinomycetota</taxon>
        <taxon>Actinomycetes</taxon>
        <taxon>Micromonosporales</taxon>
        <taxon>Micromonosporaceae</taxon>
        <taxon>Rhizocola</taxon>
    </lineage>
</organism>
<feature type="transmembrane region" description="Helical" evidence="1">
    <location>
        <begin position="21"/>
        <end position="45"/>
    </location>
</feature>
<proteinExistence type="predicted"/>
<dbReference type="AlphaFoldDB" id="A0A8J3QCD2"/>
<evidence type="ECO:0000256" key="1">
    <source>
        <dbReference type="SAM" id="Phobius"/>
    </source>
</evidence>
<evidence type="ECO:0000313" key="2">
    <source>
        <dbReference type="EMBL" id="GIH07025.1"/>
    </source>
</evidence>
<keyword evidence="3" id="KW-1185">Reference proteome</keyword>
<sequence length="54" mass="5809">MFLKLATRIEMLKQDRGEGPIPHIIMIALISAGAVILAAGILQVATGWVNKIPK</sequence>
<protein>
    <submittedName>
        <fullName evidence="2">Uncharacterized protein</fullName>
    </submittedName>
</protein>
<keyword evidence="1" id="KW-0472">Membrane</keyword>
<dbReference type="EMBL" id="BONY01000032">
    <property type="protein sequence ID" value="GIH07025.1"/>
    <property type="molecule type" value="Genomic_DNA"/>
</dbReference>
<keyword evidence="1" id="KW-1133">Transmembrane helix</keyword>
<comment type="caution">
    <text evidence="2">The sequence shown here is derived from an EMBL/GenBank/DDBJ whole genome shotgun (WGS) entry which is preliminary data.</text>
</comment>
<name>A0A8J3QCD2_9ACTN</name>
<dbReference type="RefSeq" id="WP_203910824.1">
    <property type="nucleotide sequence ID" value="NZ_BONY01000032.1"/>
</dbReference>